<feature type="region of interest" description="Disordered" evidence="1">
    <location>
        <begin position="25"/>
        <end position="44"/>
    </location>
</feature>
<keyword evidence="3" id="KW-1185">Reference proteome</keyword>
<dbReference type="EMBL" id="AP023343">
    <property type="protein sequence ID" value="BCI92480.1"/>
    <property type="molecule type" value="Genomic_DNA"/>
</dbReference>
<protein>
    <submittedName>
        <fullName evidence="2">Uncharacterized protein</fullName>
    </submittedName>
</protein>
<reference evidence="2 3" key="1">
    <citation type="submission" date="2020-07" db="EMBL/GenBank/DDBJ databases">
        <title>Mycobacterium kansasii (former subtype) with zoonotic potential isolated from diseased indoor pet cat, Japan.</title>
        <authorList>
            <person name="Fukano H."/>
            <person name="Terazono T."/>
            <person name="Hoshino Y."/>
        </authorList>
    </citation>
    <scope>NUCLEOTIDE SEQUENCE [LARGE SCALE GENOMIC DNA]</scope>
    <source>
        <strain evidence="2 3">Kuro-I</strain>
    </source>
</reference>
<sequence length="91" mass="9993">MGVQAELVTVEAGADVAEDLVDHRDQNQQSYQQNGGAGADPDEQVAATSRIRFPVLRGRAAHGGWRRRLDGTEHLGPVGHRSRLLKQVQKR</sequence>
<dbReference type="AlphaFoldDB" id="A0A7G1INP6"/>
<name>A0A7G1INP6_MYCKA</name>
<accession>A0A7G1INP6</accession>
<feature type="compositionally biased region" description="Basic residues" evidence="1">
    <location>
        <begin position="80"/>
        <end position="91"/>
    </location>
</feature>
<organism evidence="2 3">
    <name type="scientific">Mycobacterium kansasii</name>
    <dbReference type="NCBI Taxonomy" id="1768"/>
    <lineage>
        <taxon>Bacteria</taxon>
        <taxon>Bacillati</taxon>
        <taxon>Actinomycetota</taxon>
        <taxon>Actinomycetes</taxon>
        <taxon>Mycobacteriales</taxon>
        <taxon>Mycobacteriaceae</taxon>
        <taxon>Mycobacterium</taxon>
    </lineage>
</organism>
<proteinExistence type="predicted"/>
<evidence type="ECO:0000313" key="3">
    <source>
        <dbReference type="Proteomes" id="UP000516380"/>
    </source>
</evidence>
<gene>
    <name evidence="2" type="ORF">NIIDMKKI_76860</name>
</gene>
<feature type="region of interest" description="Disordered" evidence="1">
    <location>
        <begin position="71"/>
        <end position="91"/>
    </location>
</feature>
<dbReference type="Proteomes" id="UP000516380">
    <property type="component" value="Chromosome"/>
</dbReference>
<evidence type="ECO:0000313" key="2">
    <source>
        <dbReference type="EMBL" id="BCI92480.1"/>
    </source>
</evidence>
<evidence type="ECO:0000256" key="1">
    <source>
        <dbReference type="SAM" id="MobiDB-lite"/>
    </source>
</evidence>